<name>W7TMM8_9STRA</name>
<dbReference type="EMBL" id="AZIL01002426">
    <property type="protein sequence ID" value="EWM21676.1"/>
    <property type="molecule type" value="Genomic_DNA"/>
</dbReference>
<dbReference type="PROSITE" id="PS51257">
    <property type="entry name" value="PROKAR_LIPOPROTEIN"/>
    <property type="match status" value="1"/>
</dbReference>
<dbReference type="AlphaFoldDB" id="W7TMM8"/>
<protein>
    <submittedName>
        <fullName evidence="1">Uncharacterized protein</fullName>
    </submittedName>
</protein>
<evidence type="ECO:0000313" key="2">
    <source>
        <dbReference type="Proteomes" id="UP000019335"/>
    </source>
</evidence>
<organism evidence="1 2">
    <name type="scientific">Nannochloropsis gaditana</name>
    <dbReference type="NCBI Taxonomy" id="72520"/>
    <lineage>
        <taxon>Eukaryota</taxon>
        <taxon>Sar</taxon>
        <taxon>Stramenopiles</taxon>
        <taxon>Ochrophyta</taxon>
        <taxon>Eustigmatophyceae</taxon>
        <taxon>Eustigmatales</taxon>
        <taxon>Monodopsidaceae</taxon>
        <taxon>Nannochloropsis</taxon>
    </lineage>
</organism>
<reference evidence="1 2" key="1">
    <citation type="journal article" date="2014" name="Mol. Plant">
        <title>Chromosome Scale Genome Assembly and Transcriptome Profiling of Nannochloropsis gaditana in Nitrogen Depletion.</title>
        <authorList>
            <person name="Corteggiani Carpinelli E."/>
            <person name="Telatin A."/>
            <person name="Vitulo N."/>
            <person name="Forcato C."/>
            <person name="D'Angelo M."/>
            <person name="Schiavon R."/>
            <person name="Vezzi A."/>
            <person name="Giacometti G.M."/>
            <person name="Morosinotto T."/>
            <person name="Valle G."/>
        </authorList>
    </citation>
    <scope>NUCLEOTIDE SEQUENCE [LARGE SCALE GENOMIC DNA]</scope>
    <source>
        <strain evidence="1 2">B-31</strain>
    </source>
</reference>
<proteinExistence type="predicted"/>
<accession>W7TMM8</accession>
<evidence type="ECO:0000313" key="1">
    <source>
        <dbReference type="EMBL" id="EWM21676.1"/>
    </source>
</evidence>
<sequence length="134" mass="14752">MVLMFRLLACKSEHAKAGKWDGETAGHIIFAAQGCFSCHTCGGPVKGGRGWGREILRFWEPLRWGRAWGGLGGKNDIREGETSQENFSGGTGICTHAFLRGDEAVRARNKALVLCEKGSSSFGEHTWTFFVDRM</sequence>
<comment type="caution">
    <text evidence="1">The sequence shown here is derived from an EMBL/GenBank/DDBJ whole genome shotgun (WGS) entry which is preliminary data.</text>
</comment>
<gene>
    <name evidence="1" type="ORF">Naga_102122g1</name>
</gene>
<keyword evidence="2" id="KW-1185">Reference proteome</keyword>
<dbReference type="Proteomes" id="UP000019335">
    <property type="component" value="Unassembled WGS sequence"/>
</dbReference>